<dbReference type="Proteomes" id="UP000711995">
    <property type="component" value="Unassembled WGS sequence"/>
</dbReference>
<comment type="caution">
    <text evidence="2">The sequence shown here is derived from an EMBL/GenBank/DDBJ whole genome shotgun (WGS) entry which is preliminary data.</text>
</comment>
<proteinExistence type="predicted"/>
<keyword evidence="3" id="KW-1185">Reference proteome</keyword>
<accession>A0A968GCU8</accession>
<name>A0A968GCU8_9SPIO</name>
<organism evidence="2 3">
    <name type="scientific">Entomospira entomophila</name>
    <dbReference type="NCBI Taxonomy" id="2719988"/>
    <lineage>
        <taxon>Bacteria</taxon>
        <taxon>Pseudomonadati</taxon>
        <taxon>Spirochaetota</taxon>
        <taxon>Spirochaetia</taxon>
        <taxon>Spirochaetales</taxon>
        <taxon>Spirochaetaceae</taxon>
        <taxon>Entomospira</taxon>
    </lineage>
</organism>
<keyword evidence="1" id="KW-0472">Membrane</keyword>
<sequence>MIQKLSSGIKRRGGITGIFLLFFFLMWLADPETGGGVLFWITLIIGIFRMALPYSKMEDFQRDQ</sequence>
<feature type="transmembrane region" description="Helical" evidence="1">
    <location>
        <begin position="35"/>
        <end position="52"/>
    </location>
</feature>
<gene>
    <name evidence="2" type="ORF">HCT14_07045</name>
</gene>
<feature type="transmembrane region" description="Helical" evidence="1">
    <location>
        <begin position="12"/>
        <end position="29"/>
    </location>
</feature>
<protein>
    <submittedName>
        <fullName evidence="2">Uncharacterized protein</fullName>
    </submittedName>
</protein>
<dbReference type="RefSeq" id="WP_167700824.1">
    <property type="nucleotide sequence ID" value="NZ_CP118174.1"/>
</dbReference>
<evidence type="ECO:0000256" key="1">
    <source>
        <dbReference type="SAM" id="Phobius"/>
    </source>
</evidence>
<evidence type="ECO:0000313" key="3">
    <source>
        <dbReference type="Proteomes" id="UP000711995"/>
    </source>
</evidence>
<reference evidence="2 3" key="1">
    <citation type="submission" date="2020-03" db="EMBL/GenBank/DDBJ databases">
        <title>Spirochaetal bacteria isolated from arthropods constitute a novel genus Entomospira genus novum within the order Spirochaetales.</title>
        <authorList>
            <person name="Grana-Miraglia L."/>
            <person name="Sikutova S."/>
            <person name="Fingerle V."/>
            <person name="Sing A."/>
            <person name="Castillo-Ramirez S."/>
            <person name="Margos G."/>
            <person name="Rudolf I."/>
        </authorList>
    </citation>
    <scope>NUCLEOTIDE SEQUENCE [LARGE SCALE GENOMIC DNA]</scope>
    <source>
        <strain evidence="2 3">BR193</strain>
    </source>
</reference>
<dbReference type="EMBL" id="JAATLJ010000001">
    <property type="protein sequence ID" value="NIZ41258.1"/>
    <property type="molecule type" value="Genomic_DNA"/>
</dbReference>
<dbReference type="AlphaFoldDB" id="A0A968GCU8"/>
<evidence type="ECO:0000313" key="2">
    <source>
        <dbReference type="EMBL" id="NIZ41258.1"/>
    </source>
</evidence>
<keyword evidence="1" id="KW-0812">Transmembrane</keyword>
<keyword evidence="1" id="KW-1133">Transmembrane helix</keyword>